<sequence>MFKSLATGIVIGAAAAMVVLPQLDRKTQRAVRRTGKKMCCMAGDAYDNILNYIK</sequence>
<dbReference type="EMBL" id="CYZX01000032">
    <property type="protein sequence ID" value="CUP21786.1"/>
    <property type="molecule type" value="Genomic_DNA"/>
</dbReference>
<name>A0A174LGE2_9CLOT</name>
<dbReference type="Proteomes" id="UP000095594">
    <property type="component" value="Unassembled WGS sequence"/>
</dbReference>
<dbReference type="RefSeq" id="WP_148315783.1">
    <property type="nucleotide sequence ID" value="NZ_CABIXQ010000032.1"/>
</dbReference>
<evidence type="ECO:0000313" key="2">
    <source>
        <dbReference type="Proteomes" id="UP000095594"/>
    </source>
</evidence>
<protein>
    <submittedName>
        <fullName evidence="1">Uncharacterized protein</fullName>
    </submittedName>
</protein>
<accession>A0A174LGE2</accession>
<gene>
    <name evidence="1" type="ORF">ERS852471_03220</name>
</gene>
<organism evidence="1 2">
    <name type="scientific">Clostridium disporicum</name>
    <dbReference type="NCBI Taxonomy" id="84024"/>
    <lineage>
        <taxon>Bacteria</taxon>
        <taxon>Bacillati</taxon>
        <taxon>Bacillota</taxon>
        <taxon>Clostridia</taxon>
        <taxon>Eubacteriales</taxon>
        <taxon>Clostridiaceae</taxon>
        <taxon>Clostridium</taxon>
    </lineage>
</organism>
<evidence type="ECO:0000313" key="1">
    <source>
        <dbReference type="EMBL" id="CUP21786.1"/>
    </source>
</evidence>
<proteinExistence type="predicted"/>
<dbReference type="AlphaFoldDB" id="A0A174LGE2"/>
<dbReference type="OrthoDB" id="1934488at2"/>
<reference evidence="1 2" key="1">
    <citation type="submission" date="2015-09" db="EMBL/GenBank/DDBJ databases">
        <authorList>
            <consortium name="Pathogen Informatics"/>
        </authorList>
    </citation>
    <scope>NUCLEOTIDE SEQUENCE [LARGE SCALE GENOMIC DNA]</scope>
    <source>
        <strain evidence="1 2">2789STDY5834856</strain>
    </source>
</reference>